<evidence type="ECO:0000313" key="2">
    <source>
        <dbReference type="EMBL" id="BAU17047.1"/>
    </source>
</evidence>
<evidence type="ECO:0000259" key="1">
    <source>
        <dbReference type="Pfam" id="PF13579"/>
    </source>
</evidence>
<dbReference type="Proteomes" id="UP000217431">
    <property type="component" value="Chromosome I"/>
</dbReference>
<dbReference type="InterPro" id="IPR028098">
    <property type="entry name" value="Glyco_trans_4-like_N"/>
</dbReference>
<evidence type="ECO:0000313" key="3">
    <source>
        <dbReference type="Proteomes" id="UP000217431"/>
    </source>
</evidence>
<accession>A0A0S3UI20</accession>
<keyword evidence="2" id="KW-0808">Transferase</keyword>
<dbReference type="STRING" id="28131.BWX40_05915"/>
<proteinExistence type="predicted"/>
<protein>
    <submittedName>
        <fullName evidence="2">Probable glycosyltransferase family 4</fullName>
    </submittedName>
</protein>
<dbReference type="EMBL" id="AP014597">
    <property type="protein sequence ID" value="BAU17047.1"/>
    <property type="molecule type" value="Genomic_DNA"/>
</dbReference>
<dbReference type="Gene3D" id="3.40.50.2000">
    <property type="entry name" value="Glycogen Phosphorylase B"/>
    <property type="match status" value="1"/>
</dbReference>
<gene>
    <name evidence="2" type="ORF">PIOMA14_I_0539</name>
</gene>
<name>A0A0S3UI20_PREIN</name>
<dbReference type="GO" id="GO:0016757">
    <property type="term" value="F:glycosyltransferase activity"/>
    <property type="evidence" value="ECO:0007669"/>
    <property type="project" value="UniProtKB-ARBA"/>
</dbReference>
<organism evidence="2 3">
    <name type="scientific">Prevotella intermedia</name>
    <dbReference type="NCBI Taxonomy" id="28131"/>
    <lineage>
        <taxon>Bacteria</taxon>
        <taxon>Pseudomonadati</taxon>
        <taxon>Bacteroidota</taxon>
        <taxon>Bacteroidia</taxon>
        <taxon>Bacteroidales</taxon>
        <taxon>Prevotellaceae</taxon>
        <taxon>Prevotella</taxon>
    </lineage>
</organism>
<reference evidence="2 3" key="1">
    <citation type="journal article" date="2016" name="DNA Res.">
        <title>The complete genome sequencing of Prevotella intermedia strain OMA14 and a subsequent fine-scale, intra-species genomic comparison reveal an unusual amplification of conjugative and mobile transposons and identify a novel Prevotella-lineage-specific repeat.</title>
        <authorList>
            <person name="Naito M."/>
            <person name="Ogura Y."/>
            <person name="Itoh T."/>
            <person name="Shoji M."/>
            <person name="Okamoto M."/>
            <person name="Hayashi T."/>
            <person name="Nakayama K."/>
        </authorList>
    </citation>
    <scope>NUCLEOTIDE SEQUENCE [LARGE SCALE GENOMIC DNA]</scope>
    <source>
        <strain evidence="2 3">OMA14</strain>
    </source>
</reference>
<dbReference type="SUPFAM" id="SSF53756">
    <property type="entry name" value="UDP-Glycosyltransferase/glycogen phosphorylase"/>
    <property type="match status" value="1"/>
</dbReference>
<dbReference type="AlphaFoldDB" id="A0A0S3UI20"/>
<dbReference type="RefSeq" id="WP_096405069.1">
    <property type="nucleotide sequence ID" value="NZ_AP014597.1"/>
</dbReference>
<sequence>MRILHLTYKIKKGELLSDYLTLLITNEKAQSAEVEVATTKKEFSKMLSSFKPDIVHIHTCWKLNAFACAKKAKRSGCALLFSPHGELSPLAMKSEEPLRKKIRTVAYQRKTMRIVDAVLATSEKEMNDITQLGWNKRIDFVPSCLLNHSISANEMATNVLQVYTKVIDTRYRRYMDSLEWQCLCAILYTGLQQDPANKIIPSNRLLELRGLTPQQWQRMLICADDEFVRNYVDIGIERLLLVTPNIATSKILRYKPYMQKAEGELERTKIETNNFFAKSRYENAKEEEEDTIKQITTMLANAKVLLKQKRFSLLHLSQMYQIIRFEDYDEDRLLVILRRMRLLKFARRMVHILSEYLYLEDGYAPFAPLNDKKVRPIIESIINKDKY</sequence>
<dbReference type="Pfam" id="PF13579">
    <property type="entry name" value="Glyco_trans_4_4"/>
    <property type="match status" value="1"/>
</dbReference>
<feature type="domain" description="Glycosyltransferase subfamily 4-like N-terminal" evidence="1">
    <location>
        <begin position="42"/>
        <end position="142"/>
    </location>
</feature>